<dbReference type="InterPro" id="IPR027417">
    <property type="entry name" value="P-loop_NTPase"/>
</dbReference>
<dbReference type="GO" id="GO:0034040">
    <property type="term" value="F:ATPase-coupled lipid transmembrane transporter activity"/>
    <property type="evidence" value="ECO:0007669"/>
    <property type="project" value="TreeGrafter"/>
</dbReference>
<evidence type="ECO:0000313" key="11">
    <source>
        <dbReference type="Proteomes" id="UP000030019"/>
    </source>
</evidence>
<keyword evidence="2 7" id="KW-0812">Transmembrane</keyword>
<dbReference type="SMART" id="SM00382">
    <property type="entry name" value="AAA"/>
    <property type="match status" value="1"/>
</dbReference>
<dbReference type="SUPFAM" id="SSF52540">
    <property type="entry name" value="P-loop containing nucleoside triphosphate hydrolases"/>
    <property type="match status" value="1"/>
</dbReference>
<feature type="transmembrane region" description="Helical" evidence="7">
    <location>
        <begin position="23"/>
        <end position="56"/>
    </location>
</feature>
<feature type="transmembrane region" description="Helical" evidence="7">
    <location>
        <begin position="135"/>
        <end position="158"/>
    </location>
</feature>
<dbReference type="AlphaFoldDB" id="A0A0A0DHA9"/>
<dbReference type="GO" id="GO:0016887">
    <property type="term" value="F:ATP hydrolysis activity"/>
    <property type="evidence" value="ECO:0007669"/>
    <property type="project" value="InterPro"/>
</dbReference>
<dbReference type="Pfam" id="PF00664">
    <property type="entry name" value="ABC_membrane"/>
    <property type="match status" value="1"/>
</dbReference>
<dbReference type="SUPFAM" id="SSF90123">
    <property type="entry name" value="ABC transporter transmembrane region"/>
    <property type="match status" value="1"/>
</dbReference>
<dbReference type="PROSITE" id="PS50929">
    <property type="entry name" value="ABC_TM1F"/>
    <property type="match status" value="1"/>
</dbReference>
<keyword evidence="3" id="KW-0547">Nucleotide-binding</keyword>
<dbReference type="Proteomes" id="UP000030019">
    <property type="component" value="Unassembled WGS sequence"/>
</dbReference>
<evidence type="ECO:0000256" key="3">
    <source>
        <dbReference type="ARBA" id="ARBA00022741"/>
    </source>
</evidence>
<dbReference type="Gene3D" id="1.20.1560.10">
    <property type="entry name" value="ABC transporter type 1, transmembrane domain"/>
    <property type="match status" value="1"/>
</dbReference>
<dbReference type="EMBL" id="JPEN01000052">
    <property type="protein sequence ID" value="KGM37474.1"/>
    <property type="molecule type" value="Genomic_DNA"/>
</dbReference>
<keyword evidence="5 7" id="KW-1133">Transmembrane helix</keyword>
<organism evidence="10 11">
    <name type="scientific">Streptococcus sinensis</name>
    <dbReference type="NCBI Taxonomy" id="176090"/>
    <lineage>
        <taxon>Bacteria</taxon>
        <taxon>Bacillati</taxon>
        <taxon>Bacillota</taxon>
        <taxon>Bacilli</taxon>
        <taxon>Lactobacillales</taxon>
        <taxon>Streptococcaceae</taxon>
        <taxon>Streptococcus</taxon>
    </lineage>
</organism>
<feature type="domain" description="ABC transmembrane type-1" evidence="9">
    <location>
        <begin position="29"/>
        <end position="303"/>
    </location>
</feature>
<protein>
    <submittedName>
        <fullName evidence="10">Putative ABC transporter ATP-binding protein</fullName>
    </submittedName>
</protein>
<dbReference type="PANTHER" id="PTHR24221">
    <property type="entry name" value="ATP-BINDING CASSETTE SUB-FAMILY B"/>
    <property type="match status" value="1"/>
</dbReference>
<dbReference type="GO" id="GO:0140359">
    <property type="term" value="F:ABC-type transporter activity"/>
    <property type="evidence" value="ECO:0007669"/>
    <property type="project" value="InterPro"/>
</dbReference>
<feature type="domain" description="ABC transporter" evidence="8">
    <location>
        <begin position="340"/>
        <end position="554"/>
    </location>
</feature>
<dbReference type="GO" id="GO:0005524">
    <property type="term" value="F:ATP binding"/>
    <property type="evidence" value="ECO:0007669"/>
    <property type="project" value="UniProtKB-KW"/>
</dbReference>
<comment type="subcellular location">
    <subcellularLocation>
        <location evidence="1">Cell membrane</location>
        <topology evidence="1">Multi-pass membrane protein</topology>
    </subcellularLocation>
</comment>
<feature type="transmembrane region" description="Helical" evidence="7">
    <location>
        <begin position="252"/>
        <end position="271"/>
    </location>
</feature>
<evidence type="ECO:0000256" key="7">
    <source>
        <dbReference type="SAM" id="Phobius"/>
    </source>
</evidence>
<reference evidence="10 11" key="1">
    <citation type="submission" date="2014-06" db="EMBL/GenBank/DDBJ databases">
        <authorList>
            <person name="Teng J.L."/>
            <person name="Huang Y."/>
            <person name="Tse H."/>
            <person name="Lau S.K."/>
            <person name="Woo P.C."/>
        </authorList>
    </citation>
    <scope>NUCLEOTIDE SEQUENCE [LARGE SCALE GENOMIC DNA]</scope>
    <source>
        <strain evidence="10 11">HKU4</strain>
    </source>
</reference>
<evidence type="ECO:0000256" key="5">
    <source>
        <dbReference type="ARBA" id="ARBA00022989"/>
    </source>
</evidence>
<dbReference type="eggNOG" id="COG1132">
    <property type="taxonomic scope" value="Bacteria"/>
</dbReference>
<dbReference type="PANTHER" id="PTHR24221:SF653">
    <property type="entry name" value="TRANSPORT ATP-BINDING PROTEIN CYDC"/>
    <property type="match status" value="1"/>
</dbReference>
<dbReference type="InterPro" id="IPR039421">
    <property type="entry name" value="Type_1_exporter"/>
</dbReference>
<keyword evidence="4 10" id="KW-0067">ATP-binding</keyword>
<dbReference type="PATRIC" id="fig|176090.4.peg.720"/>
<proteinExistence type="predicted"/>
<comment type="caution">
    <text evidence="10">The sequence shown here is derived from an EMBL/GenBank/DDBJ whole genome shotgun (WGS) entry which is preliminary data.</text>
</comment>
<accession>A0A0A0DHA9</accession>
<sequence length="555" mass="62637">MENKRTYPTREILARLLQVMRHLLPFIGLAVLFAVLGFVTTLAIPSLLIILGFFALKNQAPSAWYVLLLIGLALARGLFRYGEHYFGHYVAFHSLADLRKLIFAKLRRLAPAKLDRQDSGKLLKMIGEDIEALEIFFAHTLAPICTGILSALLIAIYFTGFSPWFTLIALATYLLLAVALPRKFALDLENFLQEQHQRRTSYISFFLESLEAMGDLVQFGKVQERFEILSQKSQQVNQLERQIAQKQFLQQALTFLVVGMAVMLFALTALYQVQERQLLLERAVLALVAFSSSFAPFLELGRLPLGFKRAMNAGSNVFGLLDEKEPIQTGQASTVSLEQISVEDIHFAYDNRNVPIFEQLSAHFEKGKIIGLVGSSGCGKSTLMKLLMRWYDPQAGRIVFTGQDSRDIDRQHLQASFAYVPQTAQLFHQSLRENLLLGKSGISDEAIWDLAAKCRLKERLEILPEGLDTIVDGERDFSAGERQRLELMRALLKKAACYIFDEPTSNLDSLNEAAFLSIVKEECQGMVFLISHRLSTVAFADEVYELTPSQLKRIR</sequence>
<dbReference type="Gene3D" id="3.40.50.300">
    <property type="entry name" value="P-loop containing nucleotide triphosphate hydrolases"/>
    <property type="match status" value="1"/>
</dbReference>
<evidence type="ECO:0000313" key="10">
    <source>
        <dbReference type="EMBL" id="KGM37474.1"/>
    </source>
</evidence>
<dbReference type="InterPro" id="IPR011527">
    <property type="entry name" value="ABC1_TM_dom"/>
</dbReference>
<evidence type="ECO:0000256" key="2">
    <source>
        <dbReference type="ARBA" id="ARBA00022692"/>
    </source>
</evidence>
<evidence type="ECO:0000256" key="6">
    <source>
        <dbReference type="ARBA" id="ARBA00023136"/>
    </source>
</evidence>
<keyword evidence="6 7" id="KW-0472">Membrane</keyword>
<feature type="transmembrane region" description="Helical" evidence="7">
    <location>
        <begin position="62"/>
        <end position="79"/>
    </location>
</feature>
<gene>
    <name evidence="10" type="ORF">SSIN_0726</name>
</gene>
<dbReference type="GO" id="GO:0005886">
    <property type="term" value="C:plasma membrane"/>
    <property type="evidence" value="ECO:0007669"/>
    <property type="project" value="UniProtKB-SubCell"/>
</dbReference>
<dbReference type="InterPro" id="IPR003439">
    <property type="entry name" value="ABC_transporter-like_ATP-bd"/>
</dbReference>
<dbReference type="InterPro" id="IPR003593">
    <property type="entry name" value="AAA+_ATPase"/>
</dbReference>
<evidence type="ECO:0000259" key="9">
    <source>
        <dbReference type="PROSITE" id="PS50929"/>
    </source>
</evidence>
<dbReference type="PROSITE" id="PS50893">
    <property type="entry name" value="ABC_TRANSPORTER_2"/>
    <property type="match status" value="1"/>
</dbReference>
<dbReference type="InterPro" id="IPR036640">
    <property type="entry name" value="ABC1_TM_sf"/>
</dbReference>
<keyword evidence="11" id="KW-1185">Reference proteome</keyword>
<dbReference type="Pfam" id="PF00005">
    <property type="entry name" value="ABC_tran"/>
    <property type="match status" value="1"/>
</dbReference>
<dbReference type="RefSeq" id="WP_037615861.1">
    <property type="nucleotide sequence ID" value="NZ_JPEN01000052.1"/>
</dbReference>
<evidence type="ECO:0000259" key="8">
    <source>
        <dbReference type="PROSITE" id="PS50893"/>
    </source>
</evidence>
<name>A0A0A0DHA9_9STRE</name>
<evidence type="ECO:0000256" key="4">
    <source>
        <dbReference type="ARBA" id="ARBA00022840"/>
    </source>
</evidence>
<dbReference type="CDD" id="cd03228">
    <property type="entry name" value="ABCC_MRP_Like"/>
    <property type="match status" value="1"/>
</dbReference>
<evidence type="ECO:0000256" key="1">
    <source>
        <dbReference type="ARBA" id="ARBA00004651"/>
    </source>
</evidence>
<feature type="transmembrane region" description="Helical" evidence="7">
    <location>
        <begin position="164"/>
        <end position="181"/>
    </location>
</feature>
<dbReference type="STRING" id="176090.SSIN_0726"/>